<evidence type="ECO:0008006" key="3">
    <source>
        <dbReference type="Google" id="ProtNLM"/>
    </source>
</evidence>
<dbReference type="EMBL" id="CP121687">
    <property type="protein sequence ID" value="WZL69115.1"/>
    <property type="molecule type" value="Genomic_DNA"/>
</dbReference>
<proteinExistence type="predicted"/>
<name>A0ABZ2Y1C4_9FIRM</name>
<evidence type="ECO:0000313" key="2">
    <source>
        <dbReference type="Proteomes" id="UP001486565"/>
    </source>
</evidence>
<reference evidence="1 2" key="1">
    <citation type="submission" date="2023-03" db="EMBL/GenBank/DDBJ databases">
        <title>Novel Species.</title>
        <authorList>
            <person name="Ma S."/>
        </authorList>
    </citation>
    <scope>NUCLEOTIDE SEQUENCE [LARGE SCALE GENOMIC DNA]</scope>
    <source>
        <strain evidence="1 2">LIND6LT2</strain>
    </source>
</reference>
<accession>A0ABZ2Y1C4</accession>
<dbReference type="SUPFAM" id="SSF143011">
    <property type="entry name" value="RelE-like"/>
    <property type="match status" value="1"/>
</dbReference>
<dbReference type="Proteomes" id="UP001486565">
    <property type="component" value="Chromosome"/>
</dbReference>
<sequence>MNMDAKQRFEVRLHPDVIKEYYKLDNSILPIVNKAIDELEFRADEVGKPLGNKHNSKLAGCKEIKLRDAGIRIIFRITNERVDILRIVYILAIERRSNDFVFQVASKRLKNFKNSSKAHQEDYLNKIDKWNEYRN</sequence>
<dbReference type="InterPro" id="IPR035093">
    <property type="entry name" value="RelE/ParE_toxin_dom_sf"/>
</dbReference>
<dbReference type="RefSeq" id="WP_341876121.1">
    <property type="nucleotide sequence ID" value="NZ_CP121687.1"/>
</dbReference>
<gene>
    <name evidence="1" type="ORF">QBE51_09930</name>
</gene>
<evidence type="ECO:0000313" key="1">
    <source>
        <dbReference type="EMBL" id="WZL69115.1"/>
    </source>
</evidence>
<protein>
    <recommendedName>
        <fullName evidence="3">Addiction module toxin RelE</fullName>
    </recommendedName>
</protein>
<organism evidence="1 2">
    <name type="scientific">Defluviitalea saccharophila</name>
    <dbReference type="NCBI Taxonomy" id="879970"/>
    <lineage>
        <taxon>Bacteria</taxon>
        <taxon>Bacillati</taxon>
        <taxon>Bacillota</taxon>
        <taxon>Clostridia</taxon>
        <taxon>Lachnospirales</taxon>
        <taxon>Defluviitaleaceae</taxon>
        <taxon>Defluviitalea</taxon>
    </lineage>
</organism>
<keyword evidence="2" id="KW-1185">Reference proteome</keyword>
<dbReference type="Gene3D" id="3.30.2310.20">
    <property type="entry name" value="RelE-like"/>
    <property type="match status" value="1"/>
</dbReference>